<keyword evidence="3 7" id="KW-0812">Transmembrane</keyword>
<feature type="transmembrane region" description="Helical" evidence="7">
    <location>
        <begin position="12"/>
        <end position="34"/>
    </location>
</feature>
<organism evidence="8 9">
    <name type="scientific">Flavobacterium aquariorum</name>
    <dbReference type="NCBI Taxonomy" id="2217670"/>
    <lineage>
        <taxon>Bacteria</taxon>
        <taxon>Pseudomonadati</taxon>
        <taxon>Bacteroidota</taxon>
        <taxon>Flavobacteriia</taxon>
        <taxon>Flavobacteriales</taxon>
        <taxon>Flavobacteriaceae</taxon>
        <taxon>Flavobacterium</taxon>
    </lineage>
</organism>
<name>A0A2W7TQ20_9FLAO</name>
<feature type="binding site" evidence="6">
    <location>
        <position position="66"/>
    </location>
    <ligand>
        <name>Zn(2+)</name>
        <dbReference type="ChEBI" id="CHEBI:29105"/>
    </ligand>
</feature>
<dbReference type="RefSeq" id="WP_111411223.1">
    <property type="nucleotide sequence ID" value="NZ_QKXH01000012.1"/>
</dbReference>
<dbReference type="NCBIfam" id="TIGR01065">
    <property type="entry name" value="hlyIII"/>
    <property type="match status" value="1"/>
</dbReference>
<dbReference type="OrthoDB" id="9813689at2"/>
<feature type="transmembrane region" description="Helical" evidence="7">
    <location>
        <begin position="106"/>
        <end position="126"/>
    </location>
</feature>
<evidence type="ECO:0000256" key="1">
    <source>
        <dbReference type="ARBA" id="ARBA00004127"/>
    </source>
</evidence>
<feature type="transmembrane region" description="Helical" evidence="7">
    <location>
        <begin position="156"/>
        <end position="179"/>
    </location>
</feature>
<keyword evidence="4 7" id="KW-1133">Transmembrane helix</keyword>
<evidence type="ECO:0000256" key="7">
    <source>
        <dbReference type="SAM" id="Phobius"/>
    </source>
</evidence>
<keyword evidence="9" id="KW-1185">Reference proteome</keyword>
<comment type="subcellular location">
    <subcellularLocation>
        <location evidence="1">Endomembrane system</location>
        <topology evidence="1">Multi-pass membrane protein</topology>
    </subcellularLocation>
</comment>
<comment type="similarity">
    <text evidence="2">Belongs to the UPF0073 (Hly-III) family.</text>
</comment>
<feature type="transmembrane region" description="Helical" evidence="7">
    <location>
        <begin position="133"/>
        <end position="150"/>
    </location>
</feature>
<evidence type="ECO:0000256" key="3">
    <source>
        <dbReference type="ARBA" id="ARBA00022692"/>
    </source>
</evidence>
<feature type="transmembrane region" description="Helical" evidence="7">
    <location>
        <begin position="79"/>
        <end position="100"/>
    </location>
</feature>
<keyword evidence="5 7" id="KW-0472">Membrane</keyword>
<feature type="transmembrane region" description="Helical" evidence="7">
    <location>
        <begin position="46"/>
        <end position="67"/>
    </location>
</feature>
<dbReference type="GO" id="GO:0012505">
    <property type="term" value="C:endomembrane system"/>
    <property type="evidence" value="ECO:0007669"/>
    <property type="project" value="UniProtKB-SubCell"/>
</dbReference>
<protein>
    <submittedName>
        <fullName evidence="8">Hemolysin III family protein</fullName>
    </submittedName>
</protein>
<evidence type="ECO:0000256" key="4">
    <source>
        <dbReference type="ARBA" id="ARBA00022989"/>
    </source>
</evidence>
<feature type="binding site" evidence="6">
    <location>
        <position position="192"/>
    </location>
    <ligand>
        <name>Zn(2+)</name>
        <dbReference type="ChEBI" id="CHEBI:29105"/>
    </ligand>
</feature>
<feature type="binding site" evidence="6">
    <location>
        <position position="188"/>
    </location>
    <ligand>
        <name>Zn(2+)</name>
        <dbReference type="ChEBI" id="CHEBI:29105"/>
    </ligand>
</feature>
<reference evidence="8 9" key="1">
    <citation type="submission" date="2018-06" db="EMBL/GenBank/DDBJ databases">
        <title>Flavobacterium sp IMCC34762, genome.</title>
        <authorList>
            <person name="Joung Y."/>
            <person name="Cho J."/>
            <person name="Song J."/>
        </authorList>
    </citation>
    <scope>NUCLEOTIDE SEQUENCE [LARGE SCALE GENOMIC DNA]</scope>
    <source>
        <strain evidence="8 9">IMCC34762</strain>
    </source>
</reference>
<dbReference type="PANTHER" id="PTHR20855">
    <property type="entry name" value="ADIPOR/PROGESTIN RECEPTOR-RELATED"/>
    <property type="match status" value="1"/>
</dbReference>
<proteinExistence type="inferred from homology"/>
<keyword evidence="6" id="KW-0862">Zinc</keyword>
<dbReference type="GO" id="GO:0140911">
    <property type="term" value="F:pore-forming activity"/>
    <property type="evidence" value="ECO:0007669"/>
    <property type="project" value="InterPro"/>
</dbReference>
<evidence type="ECO:0000256" key="2">
    <source>
        <dbReference type="ARBA" id="ARBA00008488"/>
    </source>
</evidence>
<keyword evidence="6" id="KW-0479">Metal-binding</keyword>
<gene>
    <name evidence="8" type="ORF">DOS84_16575</name>
</gene>
<sequence>MEVRIQTRNEELANGISHALGVLFCLIGMPFLLMKSSGQHNLITESSVIVFGIGMLLVYSFSSLYHLAQKEKTKQLLKIADHISIYYLIAGTYSPLMVIYLNKETALVFLGIMWSIVLLGTFFKIFYVDRFKFLSVLFYLLMGWMIVFVIKPLWGVIPLSIFLWILAGGLSYTVGVYFYVKGHKNYFHTVWHFFVLLGTVFHYVAILESL</sequence>
<comment type="caution">
    <text evidence="8">The sequence shown here is derived from an EMBL/GenBank/DDBJ whole genome shotgun (WGS) entry which is preliminary data.</text>
</comment>
<feature type="transmembrane region" description="Helical" evidence="7">
    <location>
        <begin position="186"/>
        <end position="206"/>
    </location>
</feature>
<dbReference type="Pfam" id="PF03006">
    <property type="entry name" value="HlyIII"/>
    <property type="match status" value="1"/>
</dbReference>
<evidence type="ECO:0000313" key="8">
    <source>
        <dbReference type="EMBL" id="PZX92158.1"/>
    </source>
</evidence>
<dbReference type="InterPro" id="IPR004254">
    <property type="entry name" value="AdipoR/HlyIII-related"/>
</dbReference>
<evidence type="ECO:0000256" key="6">
    <source>
        <dbReference type="PIRSR" id="PIRSR604254-1"/>
    </source>
</evidence>
<dbReference type="InterPro" id="IPR005744">
    <property type="entry name" value="Hy-lIII"/>
</dbReference>
<evidence type="ECO:0000313" key="9">
    <source>
        <dbReference type="Proteomes" id="UP000249177"/>
    </source>
</evidence>
<dbReference type="GO" id="GO:0016020">
    <property type="term" value="C:membrane"/>
    <property type="evidence" value="ECO:0007669"/>
    <property type="project" value="InterPro"/>
</dbReference>
<dbReference type="GO" id="GO:0046872">
    <property type="term" value="F:metal ion binding"/>
    <property type="evidence" value="ECO:0007669"/>
    <property type="project" value="UniProtKB-KW"/>
</dbReference>
<dbReference type="Proteomes" id="UP000249177">
    <property type="component" value="Unassembled WGS sequence"/>
</dbReference>
<dbReference type="AlphaFoldDB" id="A0A2W7TQ20"/>
<evidence type="ECO:0000256" key="5">
    <source>
        <dbReference type="ARBA" id="ARBA00023136"/>
    </source>
</evidence>
<accession>A0A2W7TQ20</accession>
<dbReference type="PANTHER" id="PTHR20855:SF129">
    <property type="entry name" value="HEMOLYSIN-3 HOMOLOG"/>
    <property type="match status" value="1"/>
</dbReference>
<dbReference type="EMBL" id="QKXH01000012">
    <property type="protein sequence ID" value="PZX92158.1"/>
    <property type="molecule type" value="Genomic_DNA"/>
</dbReference>